<dbReference type="PANTHER" id="PTHR38149">
    <property type="entry name" value="ATPASE"/>
    <property type="match status" value="1"/>
</dbReference>
<dbReference type="Pfam" id="PF21117">
    <property type="entry name" value="MRB1590_C"/>
    <property type="match status" value="1"/>
</dbReference>
<dbReference type="InterPro" id="IPR046833">
    <property type="entry name" value="ABC_N"/>
</dbReference>
<feature type="region of interest" description="Disordered" evidence="1">
    <location>
        <begin position="440"/>
        <end position="469"/>
    </location>
</feature>
<organism evidence="5 6">
    <name type="scientific">Corynebacterium variabile</name>
    <dbReference type="NCBI Taxonomy" id="1727"/>
    <lineage>
        <taxon>Bacteria</taxon>
        <taxon>Bacillati</taxon>
        <taxon>Actinomycetota</taxon>
        <taxon>Actinomycetes</taxon>
        <taxon>Mycobacteriales</taxon>
        <taxon>Corynebacteriaceae</taxon>
        <taxon>Corynebacterium</taxon>
    </lineage>
</organism>
<gene>
    <name evidence="5" type="ORF">CVAR292_02742</name>
</gene>
<dbReference type="Proteomes" id="UP000182498">
    <property type="component" value="Unassembled WGS sequence"/>
</dbReference>
<evidence type="ECO:0000259" key="3">
    <source>
        <dbReference type="Pfam" id="PF20446"/>
    </source>
</evidence>
<dbReference type="EMBL" id="FAUH01000023">
    <property type="protein sequence ID" value="CUU67380.1"/>
    <property type="molecule type" value="Genomic_DNA"/>
</dbReference>
<dbReference type="RefSeq" id="WP_073884769.1">
    <property type="nucleotide sequence ID" value="NZ_FAUH01000023.1"/>
</dbReference>
<feature type="domain" description="MRB1590-like C-terminal" evidence="4">
    <location>
        <begin position="464"/>
        <end position="551"/>
    </location>
</feature>
<evidence type="ECO:0000313" key="6">
    <source>
        <dbReference type="Proteomes" id="UP000182498"/>
    </source>
</evidence>
<evidence type="ECO:0000313" key="5">
    <source>
        <dbReference type="EMBL" id="CUU67380.1"/>
    </source>
</evidence>
<dbReference type="PANTHER" id="PTHR38149:SF1">
    <property type="entry name" value="ATPASE"/>
    <property type="match status" value="1"/>
</dbReference>
<dbReference type="Pfam" id="PF09818">
    <property type="entry name" value="ABC_ATPase"/>
    <property type="match status" value="1"/>
</dbReference>
<evidence type="ECO:0000259" key="4">
    <source>
        <dbReference type="Pfam" id="PF21117"/>
    </source>
</evidence>
<name>A0A0X2NRJ9_9CORY</name>
<dbReference type="Pfam" id="PF20446">
    <property type="entry name" value="ABC_N"/>
    <property type="match status" value="1"/>
</dbReference>
<feature type="domain" description="ATPase of the ABC class N-terminal" evidence="3">
    <location>
        <begin position="5"/>
        <end position="164"/>
    </location>
</feature>
<evidence type="ECO:0000256" key="1">
    <source>
        <dbReference type="SAM" id="MobiDB-lite"/>
    </source>
</evidence>
<proteinExistence type="predicted"/>
<dbReference type="InterPro" id="IPR046834">
    <property type="entry name" value="ABC_ATPase_C"/>
</dbReference>
<dbReference type="InterPro" id="IPR019195">
    <property type="entry name" value="ABC_ATPase_put"/>
</dbReference>
<dbReference type="OrthoDB" id="9809999at2"/>
<dbReference type="InterPro" id="IPR049069">
    <property type="entry name" value="MRB1590-like_C"/>
</dbReference>
<dbReference type="AlphaFoldDB" id="A0A0X2NRJ9"/>
<evidence type="ECO:0000259" key="2">
    <source>
        <dbReference type="Pfam" id="PF09818"/>
    </source>
</evidence>
<protein>
    <submittedName>
        <fullName evidence="5">Predicted ATPase of the ABC class</fullName>
    </submittedName>
</protein>
<feature type="domain" description="ATPase of the ABC class C-terminal" evidence="2">
    <location>
        <begin position="174"/>
        <end position="442"/>
    </location>
</feature>
<accession>A0A0X2NRJ9</accession>
<sequence>MTGQPLDRLLTGLDESGYGSYRRLTGRRFPVGDPRDDLELTLEHVQADPYAPPSALRVDLPLRYTGIPGDLLADPVPVRDHLLRRLADAIDRRNPRGGKSAGHLRIDVPGQEILDRSAVTVHNGDILRIRLQAALPAHGRRINGHAAADLLCGVLPDILGDALLDLTEELLEPLRKQLDSWRDQQFLRNSLPGHNLVGFLADGAFLPRTSGDSQRPMKDAVPFTSPESLRHRINLPSGRTVTGLGVPSGVTLIVGGGYHGKSTVLKALERGVYDHIPGDGRELCVTVDDAVTLRAEDGRAVRGVDISAFLHDLPGQSGATNTTDTTDFSTTNASGSTSQAAGLVEACEAGASCLLIDEDTSATNFLVRDARMRVLVPAGKEPITPLVDRARALYRDHGVSTVLVAGGSGAFLDVADTVIMLDAYHPVDVTAQARELAEPVAESASFPMPGGRTPRVGQTRKPPQAKERDTIRHGDGELDLSACVQLVDTSQTRAIAALLPLLDKTPGTLVEKARTLHDRIRDDGWEVLPRATGSLALPRVQEITAAVNRLR</sequence>
<reference evidence="6" key="1">
    <citation type="submission" date="2015-11" db="EMBL/GenBank/DDBJ databases">
        <authorList>
            <person name="Dugat-Bony E."/>
        </authorList>
    </citation>
    <scope>NUCLEOTIDE SEQUENCE [LARGE SCALE GENOMIC DNA]</scope>
    <source>
        <strain evidence="6">Mu292</strain>
    </source>
</reference>
<keyword evidence="6" id="KW-1185">Reference proteome</keyword>